<feature type="region of interest" description="Disordered" evidence="1">
    <location>
        <begin position="1"/>
        <end position="23"/>
    </location>
</feature>
<name>A0A9X2TJJ4_9BACT</name>
<evidence type="ECO:0000256" key="1">
    <source>
        <dbReference type="SAM" id="MobiDB-lite"/>
    </source>
</evidence>
<gene>
    <name evidence="2" type="ORF">GGP61_001462</name>
</gene>
<evidence type="ECO:0000313" key="2">
    <source>
        <dbReference type="EMBL" id="MCS3709858.1"/>
    </source>
</evidence>
<dbReference type="AlphaFoldDB" id="A0A9X2TJJ4"/>
<dbReference type="EMBL" id="JANUAE010000004">
    <property type="protein sequence ID" value="MCS3709858.1"/>
    <property type="molecule type" value="Genomic_DNA"/>
</dbReference>
<dbReference type="Proteomes" id="UP001155057">
    <property type="component" value="Unassembled WGS sequence"/>
</dbReference>
<comment type="caution">
    <text evidence="2">The sequence shown here is derived from an EMBL/GenBank/DDBJ whole genome shotgun (WGS) entry which is preliminary data.</text>
</comment>
<sequence>MRRNRGPKRKEKDRCKKEHGRPQAKCPLHELRTRCEGNRPSGHTSRLERKAKTFSERRFSAWKKGVDRQLFEVGLTTAVLREVGWRQAYKQGICCRTAAETALNRYRQERLPNQEMVQTRRGRLLTLVNRERREDLKDTARECSESLLRDALRLAGPSQQALLERILEDEVG</sequence>
<dbReference type="RefSeq" id="WP_259123778.1">
    <property type="nucleotide sequence ID" value="NZ_JANTZO010000005.1"/>
</dbReference>
<accession>A0A9X2TJJ4</accession>
<proteinExistence type="predicted"/>
<organism evidence="2 3">
    <name type="scientific">Salinibacter ruber</name>
    <dbReference type="NCBI Taxonomy" id="146919"/>
    <lineage>
        <taxon>Bacteria</taxon>
        <taxon>Pseudomonadati</taxon>
        <taxon>Rhodothermota</taxon>
        <taxon>Rhodothermia</taxon>
        <taxon>Rhodothermales</taxon>
        <taxon>Salinibacteraceae</taxon>
        <taxon>Salinibacter</taxon>
    </lineage>
</organism>
<reference evidence="2" key="1">
    <citation type="submission" date="2022-08" db="EMBL/GenBank/DDBJ databases">
        <title>Genomic Encyclopedia of Type Strains, Phase V (KMG-V): Genome sequencing to study the core and pangenomes of soil and plant-associated prokaryotes.</title>
        <authorList>
            <person name="Whitman W."/>
        </authorList>
    </citation>
    <scope>NUCLEOTIDE SEQUENCE</scope>
    <source>
        <strain evidence="2">SP3049</strain>
    </source>
</reference>
<protein>
    <submittedName>
        <fullName evidence="2">Uncharacterized protein</fullName>
    </submittedName>
</protein>
<evidence type="ECO:0000313" key="3">
    <source>
        <dbReference type="Proteomes" id="UP001155057"/>
    </source>
</evidence>